<reference evidence="2 3" key="1">
    <citation type="submission" date="2018-09" db="EMBL/GenBank/DDBJ databases">
        <authorList>
            <person name="Wang X."/>
            <person name="Du Z."/>
        </authorList>
    </citation>
    <scope>NUCLEOTIDE SEQUENCE [LARGE SCALE GENOMIC DNA]</scope>
    <source>
        <strain evidence="2 3">N3</strain>
    </source>
</reference>
<feature type="transmembrane region" description="Helical" evidence="1">
    <location>
        <begin position="7"/>
        <end position="24"/>
    </location>
</feature>
<comment type="caution">
    <text evidence="2">The sequence shown here is derived from an EMBL/GenBank/DDBJ whole genome shotgun (WGS) entry which is preliminary data.</text>
</comment>
<feature type="transmembrane region" description="Helical" evidence="1">
    <location>
        <begin position="68"/>
        <end position="86"/>
    </location>
</feature>
<protein>
    <recommendedName>
        <fullName evidence="4">VanZ-like domain-containing protein</fullName>
    </recommendedName>
</protein>
<evidence type="ECO:0000313" key="2">
    <source>
        <dbReference type="EMBL" id="RIW17080.1"/>
    </source>
</evidence>
<dbReference type="EMBL" id="QXML01000002">
    <property type="protein sequence ID" value="RIW17080.1"/>
    <property type="molecule type" value="Genomic_DNA"/>
</dbReference>
<keyword evidence="1" id="KW-0812">Transmembrane</keyword>
<dbReference type="OrthoDB" id="9809904at2"/>
<evidence type="ECO:0000256" key="1">
    <source>
        <dbReference type="SAM" id="Phobius"/>
    </source>
</evidence>
<proteinExistence type="predicted"/>
<evidence type="ECO:0008006" key="4">
    <source>
        <dbReference type="Google" id="ProtNLM"/>
    </source>
</evidence>
<dbReference type="AlphaFoldDB" id="A0A418PU50"/>
<accession>A0A418PU50</accession>
<dbReference type="Proteomes" id="UP000283522">
    <property type="component" value="Unassembled WGS sequence"/>
</dbReference>
<dbReference type="RefSeq" id="WP_119476518.1">
    <property type="nucleotide sequence ID" value="NZ_QXML01000002.1"/>
</dbReference>
<keyword evidence="1" id="KW-0472">Membrane</keyword>
<feature type="transmembrane region" description="Helical" evidence="1">
    <location>
        <begin position="36"/>
        <end position="56"/>
    </location>
</feature>
<name>A0A418PU50_9BACT</name>
<keyword evidence="1" id="KW-1133">Transmembrane helix</keyword>
<sequence>MKNKKSIYFIVFISLFVGLLHFLFGPNYHGAFEKFIRGYLIDILLPLDLYLLLQISLRDWVAVPKARFIGAGFTFCFGILVEILQLNKVSIFGSTYDPLDILMYGIGVGLGVLIDLTIINRFEMMGRK</sequence>
<evidence type="ECO:0000313" key="3">
    <source>
        <dbReference type="Proteomes" id="UP000283522"/>
    </source>
</evidence>
<feature type="transmembrane region" description="Helical" evidence="1">
    <location>
        <begin position="101"/>
        <end position="119"/>
    </location>
</feature>
<organism evidence="2 3">
    <name type="scientific">Algoriphagus lacus</name>
    <dbReference type="NCBI Taxonomy" id="2056311"/>
    <lineage>
        <taxon>Bacteria</taxon>
        <taxon>Pseudomonadati</taxon>
        <taxon>Bacteroidota</taxon>
        <taxon>Cytophagia</taxon>
        <taxon>Cytophagales</taxon>
        <taxon>Cyclobacteriaceae</taxon>
        <taxon>Algoriphagus</taxon>
    </lineage>
</organism>
<gene>
    <name evidence="2" type="ORF">D0X99_04800</name>
</gene>
<keyword evidence="3" id="KW-1185">Reference proteome</keyword>